<evidence type="ECO:0000259" key="1">
    <source>
        <dbReference type="Pfam" id="PF01521"/>
    </source>
</evidence>
<name>A0ABQ1NY24_9BACI</name>
<proteinExistence type="predicted"/>
<dbReference type="RefSeq" id="WP_062446534.1">
    <property type="nucleotide sequence ID" value="NZ_BMCJ01000003.1"/>
</dbReference>
<dbReference type="SUPFAM" id="SSF89360">
    <property type="entry name" value="HesB-like domain"/>
    <property type="match status" value="1"/>
</dbReference>
<sequence>MELKITNEAKEQLQALNPDNRRYLRLYYDTEGCGCGVNGVPTLRWTDTRTDWDQGVDNEDFEVILHQQQAVFFEKSLRLEIVNGKLRLSSPNGVLNPVIPGSEVMKGDSA</sequence>
<dbReference type="InterPro" id="IPR000361">
    <property type="entry name" value="ATAP_core_dom"/>
</dbReference>
<dbReference type="Pfam" id="PF01521">
    <property type="entry name" value="Fe-S_biosyn"/>
    <property type="match status" value="1"/>
</dbReference>
<gene>
    <name evidence="2" type="ORF">GCM10007216_16680</name>
</gene>
<dbReference type="EMBL" id="BMCJ01000003">
    <property type="protein sequence ID" value="GGC86715.1"/>
    <property type="molecule type" value="Genomic_DNA"/>
</dbReference>
<dbReference type="InterPro" id="IPR035903">
    <property type="entry name" value="HesB-like_dom_sf"/>
</dbReference>
<reference evidence="3" key="1">
    <citation type="journal article" date="2019" name="Int. J. Syst. Evol. Microbiol.">
        <title>The Global Catalogue of Microorganisms (GCM) 10K type strain sequencing project: providing services to taxonomists for standard genome sequencing and annotation.</title>
        <authorList>
            <consortium name="The Broad Institute Genomics Platform"/>
            <consortium name="The Broad Institute Genome Sequencing Center for Infectious Disease"/>
            <person name="Wu L."/>
            <person name="Ma J."/>
        </authorList>
    </citation>
    <scope>NUCLEOTIDE SEQUENCE [LARGE SCALE GENOMIC DNA]</scope>
    <source>
        <strain evidence="3">CCM 7282</strain>
    </source>
</reference>
<feature type="domain" description="Core" evidence="1">
    <location>
        <begin position="1"/>
        <end position="97"/>
    </location>
</feature>
<dbReference type="Proteomes" id="UP000619534">
    <property type="component" value="Unassembled WGS sequence"/>
</dbReference>
<protein>
    <recommendedName>
        <fullName evidence="1">Core domain-containing protein</fullName>
    </recommendedName>
</protein>
<organism evidence="2 3">
    <name type="scientific">Thalassobacillus devorans</name>
    <dbReference type="NCBI Taxonomy" id="279813"/>
    <lineage>
        <taxon>Bacteria</taxon>
        <taxon>Bacillati</taxon>
        <taxon>Bacillota</taxon>
        <taxon>Bacilli</taxon>
        <taxon>Bacillales</taxon>
        <taxon>Bacillaceae</taxon>
        <taxon>Thalassobacillus</taxon>
    </lineage>
</organism>
<evidence type="ECO:0000313" key="3">
    <source>
        <dbReference type="Proteomes" id="UP000619534"/>
    </source>
</evidence>
<evidence type="ECO:0000313" key="2">
    <source>
        <dbReference type="EMBL" id="GGC86715.1"/>
    </source>
</evidence>
<keyword evidence="3" id="KW-1185">Reference proteome</keyword>
<dbReference type="Gene3D" id="2.60.300.12">
    <property type="entry name" value="HesB-like domain"/>
    <property type="match status" value="1"/>
</dbReference>
<comment type="caution">
    <text evidence="2">The sequence shown here is derived from an EMBL/GenBank/DDBJ whole genome shotgun (WGS) entry which is preliminary data.</text>
</comment>
<accession>A0ABQ1NY24</accession>